<protein>
    <submittedName>
        <fullName evidence="2">Uncharacterized protein</fullName>
    </submittedName>
</protein>
<accession>A0A917K8L4</accession>
<reference evidence="2" key="1">
    <citation type="journal article" date="2014" name="Int. J. Syst. Evol. Microbiol.">
        <title>Complete genome sequence of Corynebacterium casei LMG S-19264T (=DSM 44701T), isolated from a smear-ripened cheese.</title>
        <authorList>
            <consortium name="US DOE Joint Genome Institute (JGI-PGF)"/>
            <person name="Walter F."/>
            <person name="Albersmeier A."/>
            <person name="Kalinowski J."/>
            <person name="Ruckert C."/>
        </authorList>
    </citation>
    <scope>NUCLEOTIDE SEQUENCE</scope>
    <source>
        <strain evidence="2">JCM 18487</strain>
    </source>
</reference>
<feature type="region of interest" description="Disordered" evidence="1">
    <location>
        <begin position="1"/>
        <end position="55"/>
    </location>
</feature>
<dbReference type="AlphaFoldDB" id="A0A917K8L4"/>
<dbReference type="EMBL" id="BMOY01000012">
    <property type="protein sequence ID" value="GGJ03056.1"/>
    <property type="molecule type" value="Genomic_DNA"/>
</dbReference>
<dbReference type="Proteomes" id="UP000637695">
    <property type="component" value="Unassembled WGS sequence"/>
</dbReference>
<evidence type="ECO:0000256" key="1">
    <source>
        <dbReference type="SAM" id="MobiDB-lite"/>
    </source>
</evidence>
<gene>
    <name evidence="2" type="ORF">GCM10010885_10440</name>
</gene>
<feature type="compositionally biased region" description="Basic residues" evidence="1">
    <location>
        <begin position="1"/>
        <end position="12"/>
    </location>
</feature>
<name>A0A917K8L4_9BACL</name>
<feature type="compositionally biased region" description="Basic and acidic residues" evidence="1">
    <location>
        <begin position="43"/>
        <end position="54"/>
    </location>
</feature>
<proteinExistence type="predicted"/>
<comment type="caution">
    <text evidence="2">The sequence shown here is derived from an EMBL/GenBank/DDBJ whole genome shotgun (WGS) entry which is preliminary data.</text>
</comment>
<reference evidence="2" key="2">
    <citation type="submission" date="2020-09" db="EMBL/GenBank/DDBJ databases">
        <authorList>
            <person name="Sun Q."/>
            <person name="Ohkuma M."/>
        </authorList>
    </citation>
    <scope>NUCLEOTIDE SEQUENCE</scope>
    <source>
        <strain evidence="2">JCM 18487</strain>
    </source>
</reference>
<sequence>MVKVDKPKRKKPAMTIYDVELPQQPQGKPRRRGSTAPAPLPIEEPKERTLERQEPNNAPAYVVAVDGSPVASLTSLAEALEALAESVRSMRPTPGHTAKVELLDGQGKALRVCYLPPWPKGVGA</sequence>
<organism evidence="2 3">
    <name type="scientific">Alicyclobacillus cellulosilyticus</name>
    <dbReference type="NCBI Taxonomy" id="1003997"/>
    <lineage>
        <taxon>Bacteria</taxon>
        <taxon>Bacillati</taxon>
        <taxon>Bacillota</taxon>
        <taxon>Bacilli</taxon>
        <taxon>Bacillales</taxon>
        <taxon>Alicyclobacillaceae</taxon>
        <taxon>Alicyclobacillus</taxon>
    </lineage>
</organism>
<keyword evidence="3" id="KW-1185">Reference proteome</keyword>
<evidence type="ECO:0000313" key="2">
    <source>
        <dbReference type="EMBL" id="GGJ03056.1"/>
    </source>
</evidence>
<evidence type="ECO:0000313" key="3">
    <source>
        <dbReference type="Proteomes" id="UP000637695"/>
    </source>
</evidence>